<comment type="caution">
    <text evidence="4">The sequence shown here is derived from an EMBL/GenBank/DDBJ whole genome shotgun (WGS) entry which is preliminary data.</text>
</comment>
<gene>
    <name evidence="4" type="ORF">FD03_GL002509</name>
</gene>
<dbReference type="STRING" id="1423775.FD03_GL002509"/>
<feature type="domain" description="N-acetyltransferase" evidence="3">
    <location>
        <begin position="1"/>
        <end position="142"/>
    </location>
</feature>
<dbReference type="AlphaFoldDB" id="A0A0R1K5R6"/>
<dbReference type="EMBL" id="AZDZ01000022">
    <property type="protein sequence ID" value="KRK78732.1"/>
    <property type="molecule type" value="Genomic_DNA"/>
</dbReference>
<sequence length="142" mass="16478">MIENMTLDEIDQVADIWLEGNLDAHNFISAKYWKSNLEQVKREFAEADVYVYKVDDAIAGFIGLNGNYVSGVFIRREYRNQGIGKQLFDYAKQHHDDLLVSCYVKNFKALNFYRVNGFSIKTEGLDKDTGESEVTMIWMKKD</sequence>
<dbReference type="Proteomes" id="UP000051248">
    <property type="component" value="Unassembled WGS sequence"/>
</dbReference>
<protein>
    <recommendedName>
        <fullName evidence="3">N-acetyltransferase domain-containing protein</fullName>
    </recommendedName>
</protein>
<evidence type="ECO:0000259" key="3">
    <source>
        <dbReference type="PROSITE" id="PS51186"/>
    </source>
</evidence>
<dbReference type="PATRIC" id="fig|1423775.4.peg.2552"/>
<proteinExistence type="predicted"/>
<dbReference type="SUPFAM" id="SSF55729">
    <property type="entry name" value="Acyl-CoA N-acyltransferases (Nat)"/>
    <property type="match status" value="1"/>
</dbReference>
<dbReference type="Gene3D" id="3.40.630.30">
    <property type="match status" value="1"/>
</dbReference>
<dbReference type="InterPro" id="IPR000182">
    <property type="entry name" value="GNAT_dom"/>
</dbReference>
<reference evidence="4 5" key="1">
    <citation type="journal article" date="2015" name="Genome Announc.">
        <title>Expanding the biotechnology potential of lactobacilli through comparative genomics of 213 strains and associated genera.</title>
        <authorList>
            <person name="Sun Z."/>
            <person name="Harris H.M."/>
            <person name="McCann A."/>
            <person name="Guo C."/>
            <person name="Argimon S."/>
            <person name="Zhang W."/>
            <person name="Yang X."/>
            <person name="Jeffery I.B."/>
            <person name="Cooney J.C."/>
            <person name="Kagawa T.F."/>
            <person name="Liu W."/>
            <person name="Song Y."/>
            <person name="Salvetti E."/>
            <person name="Wrobel A."/>
            <person name="Rasinkangas P."/>
            <person name="Parkhill J."/>
            <person name="Rea M.C."/>
            <person name="O'Sullivan O."/>
            <person name="Ritari J."/>
            <person name="Douillard F.P."/>
            <person name="Paul Ross R."/>
            <person name="Yang R."/>
            <person name="Briner A.E."/>
            <person name="Felis G.E."/>
            <person name="de Vos W.M."/>
            <person name="Barrangou R."/>
            <person name="Klaenhammer T.R."/>
            <person name="Caufield P.W."/>
            <person name="Cui Y."/>
            <person name="Zhang H."/>
            <person name="O'Toole P.W."/>
        </authorList>
    </citation>
    <scope>NUCLEOTIDE SEQUENCE [LARGE SCALE GENOMIC DNA]</scope>
    <source>
        <strain evidence="4 5">DSM 19682</strain>
    </source>
</reference>
<dbReference type="OrthoDB" id="9789605at2"/>
<dbReference type="PROSITE" id="PS51186">
    <property type="entry name" value="GNAT"/>
    <property type="match status" value="1"/>
</dbReference>
<keyword evidence="5" id="KW-1185">Reference proteome</keyword>
<keyword evidence="2" id="KW-0012">Acyltransferase</keyword>
<dbReference type="CDD" id="cd04301">
    <property type="entry name" value="NAT_SF"/>
    <property type="match status" value="1"/>
</dbReference>
<dbReference type="Pfam" id="PF13508">
    <property type="entry name" value="Acetyltransf_7"/>
    <property type="match status" value="1"/>
</dbReference>
<keyword evidence="1" id="KW-0808">Transferase</keyword>
<evidence type="ECO:0000313" key="4">
    <source>
        <dbReference type="EMBL" id="KRK78732.1"/>
    </source>
</evidence>
<dbReference type="PANTHER" id="PTHR43800">
    <property type="entry name" value="PEPTIDYL-LYSINE N-ACETYLTRANSFERASE YJAB"/>
    <property type="match status" value="1"/>
</dbReference>
<dbReference type="PANTHER" id="PTHR43800:SF1">
    <property type="entry name" value="PEPTIDYL-LYSINE N-ACETYLTRANSFERASE YJAB"/>
    <property type="match status" value="1"/>
</dbReference>
<evidence type="ECO:0000256" key="2">
    <source>
        <dbReference type="ARBA" id="ARBA00023315"/>
    </source>
</evidence>
<evidence type="ECO:0000256" key="1">
    <source>
        <dbReference type="ARBA" id="ARBA00022679"/>
    </source>
</evidence>
<organism evidence="4 5">
    <name type="scientific">Companilactobacillus nodensis DSM 19682 = JCM 14932 = NBRC 107160</name>
    <dbReference type="NCBI Taxonomy" id="1423775"/>
    <lineage>
        <taxon>Bacteria</taxon>
        <taxon>Bacillati</taxon>
        <taxon>Bacillota</taxon>
        <taxon>Bacilli</taxon>
        <taxon>Lactobacillales</taxon>
        <taxon>Lactobacillaceae</taxon>
        <taxon>Companilactobacillus</taxon>
    </lineage>
</organism>
<name>A0A0R1K5R6_9LACO</name>
<dbReference type="eggNOG" id="COG0456">
    <property type="taxonomic scope" value="Bacteria"/>
</dbReference>
<dbReference type="GO" id="GO:0016747">
    <property type="term" value="F:acyltransferase activity, transferring groups other than amino-acyl groups"/>
    <property type="evidence" value="ECO:0007669"/>
    <property type="project" value="InterPro"/>
</dbReference>
<accession>A0A0R1K5R6</accession>
<evidence type="ECO:0000313" key="5">
    <source>
        <dbReference type="Proteomes" id="UP000051248"/>
    </source>
</evidence>
<dbReference type="RefSeq" id="WP_025025380.1">
    <property type="nucleotide sequence ID" value="NZ_AZDZ01000022.1"/>
</dbReference>
<dbReference type="InterPro" id="IPR016181">
    <property type="entry name" value="Acyl_CoA_acyltransferase"/>
</dbReference>